<sequence>MTSLRLEQQIQAASTQTPLQYRRDIDGLRAVAVMSVVIFHAFPSALTGGFIGVDIFFVISGFLISSILIQALREDKFSLSGFYARRAARIFPALIVVLVSCLSFGWLAMLADEYLSLAKHSIAGAAFVSNLLLWSETSYFDVAANTKPLLHLWSLGIEEQFYFVWPLLLLAFWRLRTNLPIAIGLLIAVSFGLNLYQASHNPTADFYSPQTRFWELLAGALLSCLALRAAPSAIWANVMSLAGTAMIGYGLLTITSAAAFPGMLALVPVAGAVLIIAAGPEGMVNRFVLSNRLMVGIGLISYPLYLWHWPLLVFPRIIQSATPSPEIRATAIVAALVLAWATYRFIESPIRTQRIDRNTAIKGLCGAMVVTTVTALGIQVGDGLPFREAAKPVARYAEDLGRYPYITYMSKNFYKCSDEALRNLSFKDLEFGYRCFQSKQTGSIDILLLGDSHAEHLLAGFADEFNSSNVASFSQKQLPALDSPVMREAIERVAADPAIKKVFISALWEQKIQPSTEDPAGQLERTFKLFTDNHKSVTLLDDVPTFLFDPEACKYGRRFSADGPTCTGPFDQQMKNKALYHKALAEAVEKSPNVKYVPVLQYFCNTNDCSMVSGGKLLFRDPNHLTIEGSRYLAKKLKQSGHL</sequence>
<dbReference type="InterPro" id="IPR002656">
    <property type="entry name" value="Acyl_transf_3_dom"/>
</dbReference>
<organism evidence="4 5">
    <name type="scientific">Pseudomonas fluorescens</name>
    <dbReference type="NCBI Taxonomy" id="294"/>
    <lineage>
        <taxon>Bacteria</taxon>
        <taxon>Pseudomonadati</taxon>
        <taxon>Pseudomonadota</taxon>
        <taxon>Gammaproteobacteria</taxon>
        <taxon>Pseudomonadales</taxon>
        <taxon>Pseudomonadaceae</taxon>
        <taxon>Pseudomonas</taxon>
    </lineage>
</organism>
<feature type="transmembrane region" description="Helical" evidence="1">
    <location>
        <begin position="27"/>
        <end position="43"/>
    </location>
</feature>
<feature type="transmembrane region" description="Helical" evidence="1">
    <location>
        <begin position="216"/>
        <end position="235"/>
    </location>
</feature>
<dbReference type="Pfam" id="PF01757">
    <property type="entry name" value="Acyl_transf_3"/>
    <property type="match status" value="1"/>
</dbReference>
<proteinExistence type="predicted"/>
<dbReference type="PANTHER" id="PTHR23028">
    <property type="entry name" value="ACETYLTRANSFERASE"/>
    <property type="match status" value="1"/>
</dbReference>
<protein>
    <submittedName>
        <fullName evidence="4">Acyltransferase</fullName>
    </submittedName>
</protein>
<feature type="transmembrane region" description="Helical" evidence="1">
    <location>
        <begin position="289"/>
        <end position="307"/>
    </location>
</feature>
<feature type="domain" description="Acyltransferase 3" evidence="2">
    <location>
        <begin position="24"/>
        <end position="343"/>
    </location>
</feature>
<name>A0A4Y9TH86_PSEFL</name>
<dbReference type="PANTHER" id="PTHR23028:SF53">
    <property type="entry name" value="ACYL_TRANSF_3 DOMAIN-CONTAINING PROTEIN"/>
    <property type="match status" value="1"/>
</dbReference>
<keyword evidence="1" id="KW-0472">Membrane</keyword>
<keyword evidence="1" id="KW-0812">Transmembrane</keyword>
<evidence type="ECO:0000259" key="2">
    <source>
        <dbReference type="Pfam" id="PF01757"/>
    </source>
</evidence>
<feature type="transmembrane region" description="Helical" evidence="1">
    <location>
        <begin position="49"/>
        <end position="69"/>
    </location>
</feature>
<feature type="transmembrane region" description="Helical" evidence="1">
    <location>
        <begin position="327"/>
        <end position="346"/>
    </location>
</feature>
<evidence type="ECO:0000313" key="4">
    <source>
        <dbReference type="EMBL" id="TFW42267.1"/>
    </source>
</evidence>
<evidence type="ECO:0000256" key="1">
    <source>
        <dbReference type="SAM" id="Phobius"/>
    </source>
</evidence>
<feature type="domain" description="SGNH" evidence="3">
    <location>
        <begin position="433"/>
        <end position="638"/>
    </location>
</feature>
<dbReference type="InterPro" id="IPR043968">
    <property type="entry name" value="SGNH"/>
</dbReference>
<feature type="transmembrane region" description="Helical" evidence="1">
    <location>
        <begin position="179"/>
        <end position="196"/>
    </location>
</feature>
<keyword evidence="1" id="KW-1133">Transmembrane helix</keyword>
<keyword evidence="4" id="KW-0012">Acyltransferase</keyword>
<dbReference type="AlphaFoldDB" id="A0A4Y9TH86"/>
<reference evidence="4 5" key="1">
    <citation type="submission" date="2019-03" db="EMBL/GenBank/DDBJ databases">
        <title>Biocontrol and xenobiotic degradation properties of endophytic Pseudomonas fluorescens strain BRZ63.</title>
        <authorList>
            <person name="Chlebek D.A."/>
            <person name="Pinski A."/>
            <person name="Zur J.P."/>
            <person name="Michalska J."/>
            <person name="Hupert-Kocurek K.T."/>
        </authorList>
    </citation>
    <scope>NUCLEOTIDE SEQUENCE [LARGE SCALE GENOMIC DNA]</scope>
    <source>
        <strain evidence="4 5">BRZ63</strain>
    </source>
</reference>
<accession>A0A4Y9TH86</accession>
<dbReference type="EMBL" id="SPVI01000010">
    <property type="protein sequence ID" value="TFW42267.1"/>
    <property type="molecule type" value="Genomic_DNA"/>
</dbReference>
<feature type="transmembrane region" description="Helical" evidence="1">
    <location>
        <begin position="247"/>
        <end position="277"/>
    </location>
</feature>
<comment type="caution">
    <text evidence="4">The sequence shown here is derived from an EMBL/GenBank/DDBJ whole genome shotgun (WGS) entry which is preliminary data.</text>
</comment>
<evidence type="ECO:0000259" key="3">
    <source>
        <dbReference type="Pfam" id="PF19040"/>
    </source>
</evidence>
<dbReference type="RefSeq" id="WP_068931941.1">
    <property type="nucleotide sequence ID" value="NZ_SPVI01000010.1"/>
</dbReference>
<dbReference type="InterPro" id="IPR050879">
    <property type="entry name" value="Acyltransferase_3"/>
</dbReference>
<gene>
    <name evidence="4" type="ORF">E4T65_16955</name>
</gene>
<dbReference type="Proteomes" id="UP000297322">
    <property type="component" value="Unassembled WGS sequence"/>
</dbReference>
<dbReference type="GO" id="GO:0016020">
    <property type="term" value="C:membrane"/>
    <property type="evidence" value="ECO:0007669"/>
    <property type="project" value="TreeGrafter"/>
</dbReference>
<feature type="transmembrane region" description="Helical" evidence="1">
    <location>
        <begin position="90"/>
        <end position="109"/>
    </location>
</feature>
<dbReference type="GO" id="GO:0009103">
    <property type="term" value="P:lipopolysaccharide biosynthetic process"/>
    <property type="evidence" value="ECO:0007669"/>
    <property type="project" value="TreeGrafter"/>
</dbReference>
<dbReference type="GO" id="GO:0016747">
    <property type="term" value="F:acyltransferase activity, transferring groups other than amino-acyl groups"/>
    <property type="evidence" value="ECO:0007669"/>
    <property type="project" value="InterPro"/>
</dbReference>
<evidence type="ECO:0000313" key="5">
    <source>
        <dbReference type="Proteomes" id="UP000297322"/>
    </source>
</evidence>
<keyword evidence="4" id="KW-0808">Transferase</keyword>
<dbReference type="Pfam" id="PF19040">
    <property type="entry name" value="SGNH"/>
    <property type="match status" value="1"/>
</dbReference>